<evidence type="ECO:0000313" key="2">
    <source>
        <dbReference type="EMBL" id="QDV36060.1"/>
    </source>
</evidence>
<dbReference type="RefSeq" id="WP_145272072.1">
    <property type="nucleotide sequence ID" value="NZ_CP036426.1"/>
</dbReference>
<name>A0A518H5E4_9BACT</name>
<dbReference type="EMBL" id="CP036426">
    <property type="protein sequence ID" value="QDV36060.1"/>
    <property type="molecule type" value="Genomic_DNA"/>
</dbReference>
<accession>A0A518H5E4</accession>
<evidence type="ECO:0008006" key="4">
    <source>
        <dbReference type="Google" id="ProtNLM"/>
    </source>
</evidence>
<dbReference type="AlphaFoldDB" id="A0A518H5E4"/>
<gene>
    <name evidence="2" type="ORF">ElP_39700</name>
</gene>
<reference evidence="2 3" key="1">
    <citation type="submission" date="2019-02" db="EMBL/GenBank/DDBJ databases">
        <title>Deep-cultivation of Planctomycetes and their phenomic and genomic characterization uncovers novel biology.</title>
        <authorList>
            <person name="Wiegand S."/>
            <person name="Jogler M."/>
            <person name="Boedeker C."/>
            <person name="Pinto D."/>
            <person name="Vollmers J."/>
            <person name="Rivas-Marin E."/>
            <person name="Kohn T."/>
            <person name="Peeters S.H."/>
            <person name="Heuer A."/>
            <person name="Rast P."/>
            <person name="Oberbeckmann S."/>
            <person name="Bunk B."/>
            <person name="Jeske O."/>
            <person name="Meyerdierks A."/>
            <person name="Storesund J.E."/>
            <person name="Kallscheuer N."/>
            <person name="Luecker S."/>
            <person name="Lage O.M."/>
            <person name="Pohl T."/>
            <person name="Merkel B.J."/>
            <person name="Hornburger P."/>
            <person name="Mueller R.-W."/>
            <person name="Bruemmer F."/>
            <person name="Labrenz M."/>
            <person name="Spormann A.M."/>
            <person name="Op den Camp H."/>
            <person name="Overmann J."/>
            <person name="Amann R."/>
            <person name="Jetten M.S.M."/>
            <person name="Mascher T."/>
            <person name="Medema M.H."/>
            <person name="Devos D.P."/>
            <person name="Kaster A.-K."/>
            <person name="Ovreas L."/>
            <person name="Rohde M."/>
            <person name="Galperin M.Y."/>
            <person name="Jogler C."/>
        </authorList>
    </citation>
    <scope>NUCLEOTIDE SEQUENCE [LARGE SCALE GENOMIC DNA]</scope>
    <source>
        <strain evidence="2 3">ElP</strain>
    </source>
</reference>
<dbReference type="KEGG" id="tpla:ElP_39700"/>
<dbReference type="OrthoDB" id="9883499at2"/>
<dbReference type="Proteomes" id="UP000317835">
    <property type="component" value="Chromosome"/>
</dbReference>
<feature type="region of interest" description="Disordered" evidence="1">
    <location>
        <begin position="101"/>
        <end position="123"/>
    </location>
</feature>
<protein>
    <recommendedName>
        <fullName evidence="4">SWIM-type domain-containing protein</fullName>
    </recommendedName>
</protein>
<evidence type="ECO:0000313" key="3">
    <source>
        <dbReference type="Proteomes" id="UP000317835"/>
    </source>
</evidence>
<organism evidence="2 3">
    <name type="scientific">Tautonia plasticadhaerens</name>
    <dbReference type="NCBI Taxonomy" id="2527974"/>
    <lineage>
        <taxon>Bacteria</taxon>
        <taxon>Pseudomonadati</taxon>
        <taxon>Planctomycetota</taxon>
        <taxon>Planctomycetia</taxon>
        <taxon>Isosphaerales</taxon>
        <taxon>Isosphaeraceae</taxon>
        <taxon>Tautonia</taxon>
    </lineage>
</organism>
<sequence>MATSTLPARPADAPPPAKGRKFQLYLTIDGFPYGVRPVLSDPYVARRAFELTKPDGTRYDIAQTHHGACCDCPDFIYRREGLDPLGCKHVRALVACGLIEREDRGDPRPSPPSRPPIRARTPF</sequence>
<keyword evidence="3" id="KW-1185">Reference proteome</keyword>
<evidence type="ECO:0000256" key="1">
    <source>
        <dbReference type="SAM" id="MobiDB-lite"/>
    </source>
</evidence>
<proteinExistence type="predicted"/>